<dbReference type="InterPro" id="IPR015797">
    <property type="entry name" value="NUDIX_hydrolase-like_dom_sf"/>
</dbReference>
<keyword evidence="4" id="KW-0235">DNA replication</keyword>
<reference evidence="19" key="1">
    <citation type="submission" date="2017-01" db="EMBL/GenBank/DDBJ databases">
        <authorList>
            <person name="Varghese N."/>
            <person name="Submissions S."/>
        </authorList>
    </citation>
    <scope>NUCLEOTIDE SEQUENCE [LARGE SCALE GENOMIC DNA]</scope>
    <source>
        <strain evidence="19">DSM 21768</strain>
    </source>
</reference>
<dbReference type="PROSITE" id="PS00893">
    <property type="entry name" value="NUDIX_BOX"/>
    <property type="match status" value="1"/>
</dbReference>
<evidence type="ECO:0000256" key="2">
    <source>
        <dbReference type="ARBA" id="ARBA00005582"/>
    </source>
</evidence>
<dbReference type="GO" id="GO:0044715">
    <property type="term" value="F:8-oxo-dGDP phosphatase activity"/>
    <property type="evidence" value="ECO:0007669"/>
    <property type="project" value="TreeGrafter"/>
</dbReference>
<dbReference type="InterPro" id="IPR022998">
    <property type="entry name" value="ThiamineP_synth_TenI"/>
</dbReference>
<dbReference type="InterPro" id="IPR036206">
    <property type="entry name" value="ThiamineP_synth_sf"/>
</dbReference>
<evidence type="ECO:0000256" key="6">
    <source>
        <dbReference type="ARBA" id="ARBA00022763"/>
    </source>
</evidence>
<dbReference type="SUPFAM" id="SSF51391">
    <property type="entry name" value="Thiamin phosphate synthase"/>
    <property type="match status" value="1"/>
</dbReference>
<evidence type="ECO:0000256" key="9">
    <source>
        <dbReference type="ARBA" id="ARBA00023204"/>
    </source>
</evidence>
<evidence type="ECO:0000256" key="10">
    <source>
        <dbReference type="ARBA" id="ARBA00035861"/>
    </source>
</evidence>
<evidence type="ECO:0000256" key="1">
    <source>
        <dbReference type="ARBA" id="ARBA00001946"/>
    </source>
</evidence>
<evidence type="ECO:0000256" key="12">
    <source>
        <dbReference type="ARBA" id="ARBA00038905"/>
    </source>
</evidence>
<evidence type="ECO:0000256" key="5">
    <source>
        <dbReference type="ARBA" id="ARBA00022723"/>
    </source>
</evidence>
<evidence type="ECO:0000256" key="4">
    <source>
        <dbReference type="ARBA" id="ARBA00022705"/>
    </source>
</evidence>
<evidence type="ECO:0000256" key="11">
    <source>
        <dbReference type="ARBA" id="ARBA00036904"/>
    </source>
</evidence>
<evidence type="ECO:0000256" key="3">
    <source>
        <dbReference type="ARBA" id="ARBA00022457"/>
    </source>
</evidence>
<comment type="cofactor">
    <cofactor evidence="1">
        <name>Mg(2+)</name>
        <dbReference type="ChEBI" id="CHEBI:18420"/>
    </cofactor>
</comment>
<gene>
    <name evidence="18" type="ORF">SAMN02745664_10574</name>
</gene>
<dbReference type="PROSITE" id="PS51462">
    <property type="entry name" value="NUDIX"/>
    <property type="match status" value="1"/>
</dbReference>
<dbReference type="AlphaFoldDB" id="A0A1N7EIX1"/>
<keyword evidence="6" id="KW-0227">DNA damage</keyword>
<dbReference type="Gene3D" id="3.20.20.70">
    <property type="entry name" value="Aldolase class I"/>
    <property type="match status" value="1"/>
</dbReference>
<dbReference type="STRING" id="34061.B0189_03525"/>
<feature type="domain" description="Nudix hydrolase" evidence="17">
    <location>
        <begin position="28"/>
        <end position="165"/>
    </location>
</feature>
<organism evidence="18 19">
    <name type="scientific">Moraxella cuniculi DSM 21768</name>
    <dbReference type="NCBI Taxonomy" id="1122245"/>
    <lineage>
        <taxon>Bacteria</taxon>
        <taxon>Pseudomonadati</taxon>
        <taxon>Pseudomonadota</taxon>
        <taxon>Gammaproteobacteria</taxon>
        <taxon>Moraxellales</taxon>
        <taxon>Moraxellaceae</taxon>
        <taxon>Moraxella</taxon>
    </lineage>
</organism>
<keyword evidence="9" id="KW-0234">DNA repair</keyword>
<keyword evidence="7" id="KW-0378">Hydrolase</keyword>
<dbReference type="Gene3D" id="3.90.79.10">
    <property type="entry name" value="Nucleoside Triphosphate Pyrophosphohydrolase"/>
    <property type="match status" value="1"/>
</dbReference>
<sequence>MNQNNSNKAQNPPEFCTKQVADTQPKKQSLLAVAVAVLRYQEWFLLALRQQHQHQGGKFEFVGGKICHGESAKSALVREIQEEIGLSLKTDQMVFIGRINHDYGDRAVILHIYEAKLNKENYHFLRQQHTGLEGQSLHWFDMPTLIKHKDSLPAANAVILDWLNLPDTLYVSHALHQFVDTDAFVAYYVNRLPKDALVYLRSQSDENTDIDILKKIKNIRKDIGWVVRYAVYQQLCDDSSLSELTKGVMVKLTADELEYFANNPEQMRDDVVLLLGVHDEQEAYRANHLAKSRRVLAALVSPVLPTDSHQKSEGLGWERFAMLNELCDVPCIALGGMKIEHLPIAKSYGARAIAGIRRLLT</sequence>
<dbReference type="GO" id="GO:0046872">
    <property type="term" value="F:metal ion binding"/>
    <property type="evidence" value="ECO:0007669"/>
    <property type="project" value="UniProtKB-KW"/>
</dbReference>
<proteinExistence type="inferred from homology"/>
<dbReference type="PANTHER" id="PTHR47707:SF1">
    <property type="entry name" value="NUDIX HYDROLASE FAMILY PROTEIN"/>
    <property type="match status" value="1"/>
</dbReference>
<evidence type="ECO:0000256" key="13">
    <source>
        <dbReference type="ARBA" id="ARBA00040794"/>
    </source>
</evidence>
<comment type="similarity">
    <text evidence="2">Belongs to the Nudix hydrolase family.</text>
</comment>
<evidence type="ECO:0000256" key="8">
    <source>
        <dbReference type="ARBA" id="ARBA00022842"/>
    </source>
</evidence>
<dbReference type="PANTHER" id="PTHR47707">
    <property type="entry name" value="8-OXO-DGTP DIPHOSPHATASE"/>
    <property type="match status" value="1"/>
</dbReference>
<dbReference type="Proteomes" id="UP000187495">
    <property type="component" value="Unassembled WGS sequence"/>
</dbReference>
<dbReference type="EMBL" id="FTNU01000005">
    <property type="protein sequence ID" value="SIR88083.1"/>
    <property type="molecule type" value="Genomic_DNA"/>
</dbReference>
<name>A0A1N7EIX1_9GAMM</name>
<protein>
    <recommendedName>
        <fullName evidence="13">8-oxo-dGTP diphosphatase</fullName>
        <ecNumber evidence="12">3.6.1.55</ecNumber>
    </recommendedName>
    <alternativeName>
        <fullName evidence="16">7,8-dihydro-8-oxoguanine-triphosphatase</fullName>
    </alternativeName>
    <alternativeName>
        <fullName evidence="15">Mutator protein MutT</fullName>
    </alternativeName>
    <alternativeName>
        <fullName evidence="14">dGTP pyrophosphohydrolase</fullName>
    </alternativeName>
</protein>
<dbReference type="SUPFAM" id="SSF55811">
    <property type="entry name" value="Nudix"/>
    <property type="match status" value="1"/>
</dbReference>
<dbReference type="EC" id="3.6.1.55" evidence="12"/>
<dbReference type="GO" id="GO:0009228">
    <property type="term" value="P:thiamine biosynthetic process"/>
    <property type="evidence" value="ECO:0007669"/>
    <property type="project" value="UniProtKB-KW"/>
</dbReference>
<dbReference type="GO" id="GO:0006260">
    <property type="term" value="P:DNA replication"/>
    <property type="evidence" value="ECO:0007669"/>
    <property type="project" value="UniProtKB-KW"/>
</dbReference>
<dbReference type="Pfam" id="PF02581">
    <property type="entry name" value="TMP-TENI"/>
    <property type="match status" value="1"/>
</dbReference>
<dbReference type="GO" id="GO:0035539">
    <property type="term" value="F:8-oxo-7,8-dihydrodeoxyguanosine triphosphate pyrophosphatase activity"/>
    <property type="evidence" value="ECO:0007669"/>
    <property type="project" value="UniProtKB-EC"/>
</dbReference>
<dbReference type="RefSeq" id="WP_078310012.1">
    <property type="nucleotide sequence ID" value="NZ_FTNU01000005.1"/>
</dbReference>
<evidence type="ECO:0000256" key="16">
    <source>
        <dbReference type="ARBA" id="ARBA00042798"/>
    </source>
</evidence>
<dbReference type="Pfam" id="PF00293">
    <property type="entry name" value="NUDIX"/>
    <property type="match status" value="1"/>
</dbReference>
<evidence type="ECO:0000313" key="18">
    <source>
        <dbReference type="EMBL" id="SIR88083.1"/>
    </source>
</evidence>
<dbReference type="InterPro" id="IPR020084">
    <property type="entry name" value="NUDIX_hydrolase_CS"/>
</dbReference>
<comment type="catalytic activity">
    <reaction evidence="10">
        <text>8-oxo-dGTP + H2O = 8-oxo-dGMP + diphosphate + H(+)</text>
        <dbReference type="Rhea" id="RHEA:31575"/>
        <dbReference type="ChEBI" id="CHEBI:15377"/>
        <dbReference type="ChEBI" id="CHEBI:15378"/>
        <dbReference type="ChEBI" id="CHEBI:33019"/>
        <dbReference type="ChEBI" id="CHEBI:63224"/>
        <dbReference type="ChEBI" id="CHEBI:77896"/>
        <dbReference type="EC" id="3.6.1.55"/>
    </reaction>
</comment>
<keyword evidence="5" id="KW-0479">Metal-binding</keyword>
<accession>A0A1N7EIX1</accession>
<dbReference type="InterPro" id="IPR000086">
    <property type="entry name" value="NUDIX_hydrolase_dom"/>
</dbReference>
<keyword evidence="8" id="KW-0460">Magnesium</keyword>
<dbReference type="GO" id="GO:0008413">
    <property type="term" value="F:8-oxo-7,8-dihydroguanosine triphosphate pyrophosphatase activity"/>
    <property type="evidence" value="ECO:0007669"/>
    <property type="project" value="TreeGrafter"/>
</dbReference>
<dbReference type="InterPro" id="IPR047127">
    <property type="entry name" value="MutT-like"/>
</dbReference>
<comment type="catalytic activity">
    <reaction evidence="11">
        <text>8-oxo-GTP + H2O = 8-oxo-GMP + diphosphate + H(+)</text>
        <dbReference type="Rhea" id="RHEA:67616"/>
        <dbReference type="ChEBI" id="CHEBI:15377"/>
        <dbReference type="ChEBI" id="CHEBI:15378"/>
        <dbReference type="ChEBI" id="CHEBI:33019"/>
        <dbReference type="ChEBI" id="CHEBI:143553"/>
        <dbReference type="ChEBI" id="CHEBI:145694"/>
    </reaction>
</comment>
<evidence type="ECO:0000313" key="19">
    <source>
        <dbReference type="Proteomes" id="UP000187495"/>
    </source>
</evidence>
<evidence type="ECO:0000256" key="7">
    <source>
        <dbReference type="ARBA" id="ARBA00022801"/>
    </source>
</evidence>
<dbReference type="InterPro" id="IPR013785">
    <property type="entry name" value="Aldolase_TIM"/>
</dbReference>
<dbReference type="GO" id="GO:0044716">
    <property type="term" value="F:8-oxo-GDP phosphatase activity"/>
    <property type="evidence" value="ECO:0007669"/>
    <property type="project" value="TreeGrafter"/>
</dbReference>
<evidence type="ECO:0000256" key="15">
    <source>
        <dbReference type="ARBA" id="ARBA00041979"/>
    </source>
</evidence>
<keyword evidence="19" id="KW-1185">Reference proteome</keyword>
<evidence type="ECO:0000259" key="17">
    <source>
        <dbReference type="PROSITE" id="PS51462"/>
    </source>
</evidence>
<keyword evidence="3" id="KW-0515">Mutator protein</keyword>
<dbReference type="GO" id="GO:0006281">
    <property type="term" value="P:DNA repair"/>
    <property type="evidence" value="ECO:0007669"/>
    <property type="project" value="UniProtKB-KW"/>
</dbReference>
<evidence type="ECO:0000256" key="14">
    <source>
        <dbReference type="ARBA" id="ARBA00041592"/>
    </source>
</evidence>